<gene>
    <name evidence="1" type="ORF">GTS_55170</name>
</gene>
<dbReference type="InterPro" id="IPR049975">
    <property type="entry name" value="SAV_915-like_dom"/>
</dbReference>
<protein>
    <recommendedName>
        <fullName evidence="3">SseB protein N-terminal domain-containing protein</fullName>
    </recommendedName>
</protein>
<evidence type="ECO:0000313" key="1">
    <source>
        <dbReference type="EMBL" id="GDY33884.1"/>
    </source>
</evidence>
<dbReference type="NCBIfam" id="NF042914">
    <property type="entry name" value="SAV915_dom"/>
    <property type="match status" value="2"/>
</dbReference>
<name>A0A4D4JE23_9PSEU</name>
<dbReference type="Proteomes" id="UP000298860">
    <property type="component" value="Unassembled WGS sequence"/>
</dbReference>
<evidence type="ECO:0000313" key="2">
    <source>
        <dbReference type="Proteomes" id="UP000298860"/>
    </source>
</evidence>
<sequence>MRGGTASRRQVPAVLDVDEWDRLPDQVYVLARSPLLGDAELMVELRATTSGQLALMAYSSLAALGQACGTGQSWIKVRSAELPEIRRRVGFQVIAFDLALPPDLRHPELDAVVDVPDLDEIRFDTGEPGVVYIPSRPYRPGDADVAVELHRAPDGRLALLAYPSAQQLHAGCGPHQPWVALPAEEIERVAAESGAQTVLINAVLAEETRHKGPAGQR</sequence>
<keyword evidence="2" id="KW-1185">Reference proteome</keyword>
<accession>A0A4D4JE23</accession>
<dbReference type="RefSeq" id="WP_137816796.1">
    <property type="nucleotide sequence ID" value="NZ_BJFL01000064.1"/>
</dbReference>
<reference evidence="2" key="1">
    <citation type="submission" date="2019-04" db="EMBL/GenBank/DDBJ databases">
        <title>Draft genome sequence of Pseudonocardiaceae bacterium SL3-2-4.</title>
        <authorList>
            <person name="Ningsih F."/>
            <person name="Yokota A."/>
            <person name="Sakai Y."/>
            <person name="Nanatani K."/>
            <person name="Yabe S."/>
            <person name="Oetari A."/>
            <person name="Sjamsuridzal W."/>
        </authorList>
    </citation>
    <scope>NUCLEOTIDE SEQUENCE [LARGE SCALE GENOMIC DNA]</scope>
    <source>
        <strain evidence="2">SL3-2-4</strain>
    </source>
</reference>
<dbReference type="AlphaFoldDB" id="A0A4D4JE23"/>
<comment type="caution">
    <text evidence="1">The sequence shown here is derived from an EMBL/GenBank/DDBJ whole genome shotgun (WGS) entry which is preliminary data.</text>
</comment>
<organism evidence="1 2">
    <name type="scientific">Gandjariella thermophila</name>
    <dbReference type="NCBI Taxonomy" id="1931992"/>
    <lineage>
        <taxon>Bacteria</taxon>
        <taxon>Bacillati</taxon>
        <taxon>Actinomycetota</taxon>
        <taxon>Actinomycetes</taxon>
        <taxon>Pseudonocardiales</taxon>
        <taxon>Pseudonocardiaceae</taxon>
        <taxon>Gandjariella</taxon>
    </lineage>
</organism>
<dbReference type="EMBL" id="BJFL01000064">
    <property type="protein sequence ID" value="GDY33884.1"/>
    <property type="molecule type" value="Genomic_DNA"/>
</dbReference>
<evidence type="ECO:0008006" key="3">
    <source>
        <dbReference type="Google" id="ProtNLM"/>
    </source>
</evidence>
<proteinExistence type="predicted"/>
<dbReference type="OrthoDB" id="3256619at2"/>